<evidence type="ECO:0000313" key="10">
    <source>
        <dbReference type="EMBL" id="KIC96359.1"/>
    </source>
</evidence>
<evidence type="ECO:0000256" key="1">
    <source>
        <dbReference type="ARBA" id="ARBA00004162"/>
    </source>
</evidence>
<comment type="subcellular location">
    <subcellularLocation>
        <location evidence="1">Cell membrane</location>
        <topology evidence="1">Single-pass membrane protein</topology>
    </subcellularLocation>
    <subcellularLocation>
        <location evidence="7">Cell membrane</location>
        <topology evidence="7">Single-pass type II membrane protein</topology>
    </subcellularLocation>
</comment>
<keyword evidence="6 9" id="KW-0472">Membrane</keyword>
<dbReference type="AlphaFoldDB" id="A0A0C1J0R2"/>
<reference evidence="10 11" key="1">
    <citation type="submission" date="2014-11" db="EMBL/GenBank/DDBJ databases">
        <title>Genome sequence of Flavihumibacter solisilvae 3-3.</title>
        <authorList>
            <person name="Zhou G."/>
            <person name="Li M."/>
            <person name="Wang G."/>
        </authorList>
    </citation>
    <scope>NUCLEOTIDE SEQUENCE [LARGE SCALE GENOMIC DNA]</scope>
    <source>
        <strain evidence="10 11">3-3</strain>
    </source>
</reference>
<dbReference type="GO" id="GO:0015031">
    <property type="term" value="P:protein transport"/>
    <property type="evidence" value="ECO:0007669"/>
    <property type="project" value="UniProtKB-KW"/>
</dbReference>
<dbReference type="PANTHER" id="PTHR30558">
    <property type="entry name" value="EXBD MEMBRANE COMPONENT OF PMF-DRIVEN MACROMOLECULE IMPORT SYSTEM"/>
    <property type="match status" value="1"/>
</dbReference>
<accession>A0A0C1J0R2</accession>
<sequence length="181" mass="19777">MAEINTASSTGNRSRTHGKKLSTRVDLTPMVDLGFLLITFFIITTTMTENKAMNLVMPADGPPMPSAESTTITLLPGRHDSLYYFSGQLADALAANHSGWKSYHVSTGVGDLIRTKKKELGISGKQNDLMVIISPTDNSSYKNIVDLLDEMLINDVKRYVVSTDREAIASLKASGKLPHDF</sequence>
<evidence type="ECO:0000256" key="9">
    <source>
        <dbReference type="SAM" id="Phobius"/>
    </source>
</evidence>
<dbReference type="Proteomes" id="UP000031408">
    <property type="component" value="Unassembled WGS sequence"/>
</dbReference>
<keyword evidence="5 9" id="KW-1133">Transmembrane helix</keyword>
<organism evidence="10 11">
    <name type="scientific">Flavihumibacter solisilvae</name>
    <dbReference type="NCBI Taxonomy" id="1349421"/>
    <lineage>
        <taxon>Bacteria</taxon>
        <taxon>Pseudomonadati</taxon>
        <taxon>Bacteroidota</taxon>
        <taxon>Chitinophagia</taxon>
        <taxon>Chitinophagales</taxon>
        <taxon>Chitinophagaceae</taxon>
        <taxon>Flavihumibacter</taxon>
    </lineage>
</organism>
<comment type="caution">
    <text evidence="10">The sequence shown here is derived from an EMBL/GenBank/DDBJ whole genome shotgun (WGS) entry which is preliminary data.</text>
</comment>
<evidence type="ECO:0000256" key="2">
    <source>
        <dbReference type="ARBA" id="ARBA00005811"/>
    </source>
</evidence>
<comment type="similarity">
    <text evidence="2 7">Belongs to the ExbD/TolR family.</text>
</comment>
<protein>
    <recommendedName>
        <fullName evidence="12">Biopolymer transporter ExbD</fullName>
    </recommendedName>
</protein>
<dbReference type="GO" id="GO:0005886">
    <property type="term" value="C:plasma membrane"/>
    <property type="evidence" value="ECO:0007669"/>
    <property type="project" value="UniProtKB-SubCell"/>
</dbReference>
<name>A0A0C1J0R2_9BACT</name>
<evidence type="ECO:0008006" key="12">
    <source>
        <dbReference type="Google" id="ProtNLM"/>
    </source>
</evidence>
<keyword evidence="3" id="KW-1003">Cell membrane</keyword>
<feature type="transmembrane region" description="Helical" evidence="9">
    <location>
        <begin position="27"/>
        <end position="47"/>
    </location>
</feature>
<dbReference type="STRING" id="1349421.OI18_00965"/>
<dbReference type="GO" id="GO:0022857">
    <property type="term" value="F:transmembrane transporter activity"/>
    <property type="evidence" value="ECO:0007669"/>
    <property type="project" value="InterPro"/>
</dbReference>
<dbReference type="PANTHER" id="PTHR30558:SF3">
    <property type="entry name" value="BIOPOLYMER TRANSPORT PROTEIN EXBD-RELATED"/>
    <property type="match status" value="1"/>
</dbReference>
<feature type="region of interest" description="Disordered" evidence="8">
    <location>
        <begin position="1"/>
        <end position="20"/>
    </location>
</feature>
<dbReference type="EMBL" id="JSVC01000001">
    <property type="protein sequence ID" value="KIC96359.1"/>
    <property type="molecule type" value="Genomic_DNA"/>
</dbReference>
<dbReference type="OrthoDB" id="952702at2"/>
<keyword evidence="7" id="KW-0653">Protein transport</keyword>
<evidence type="ECO:0000256" key="5">
    <source>
        <dbReference type="ARBA" id="ARBA00022989"/>
    </source>
</evidence>
<feature type="compositionally biased region" description="Polar residues" evidence="8">
    <location>
        <begin position="1"/>
        <end position="13"/>
    </location>
</feature>
<evidence type="ECO:0000256" key="4">
    <source>
        <dbReference type="ARBA" id="ARBA00022692"/>
    </source>
</evidence>
<keyword evidence="7" id="KW-0813">Transport</keyword>
<evidence type="ECO:0000256" key="3">
    <source>
        <dbReference type="ARBA" id="ARBA00022475"/>
    </source>
</evidence>
<proteinExistence type="inferred from homology"/>
<dbReference type="RefSeq" id="WP_039136241.1">
    <property type="nucleotide sequence ID" value="NZ_JSVC01000001.1"/>
</dbReference>
<evidence type="ECO:0000256" key="6">
    <source>
        <dbReference type="ARBA" id="ARBA00023136"/>
    </source>
</evidence>
<gene>
    <name evidence="10" type="ORF">OI18_00965</name>
</gene>
<evidence type="ECO:0000313" key="11">
    <source>
        <dbReference type="Proteomes" id="UP000031408"/>
    </source>
</evidence>
<dbReference type="InterPro" id="IPR003400">
    <property type="entry name" value="ExbD"/>
</dbReference>
<dbReference type="Pfam" id="PF02472">
    <property type="entry name" value="ExbD"/>
    <property type="match status" value="1"/>
</dbReference>
<keyword evidence="4 7" id="KW-0812">Transmembrane</keyword>
<evidence type="ECO:0000256" key="8">
    <source>
        <dbReference type="SAM" id="MobiDB-lite"/>
    </source>
</evidence>
<evidence type="ECO:0000256" key="7">
    <source>
        <dbReference type="RuleBase" id="RU003879"/>
    </source>
</evidence>
<keyword evidence="11" id="KW-1185">Reference proteome</keyword>